<evidence type="ECO:0000313" key="1">
    <source>
        <dbReference type="EMBL" id="MBP2409040.1"/>
    </source>
</evidence>
<dbReference type="Proteomes" id="UP000698222">
    <property type="component" value="Unassembled WGS sequence"/>
</dbReference>
<dbReference type="InterPro" id="IPR014729">
    <property type="entry name" value="Rossmann-like_a/b/a_fold"/>
</dbReference>
<dbReference type="RefSeq" id="WP_209890374.1">
    <property type="nucleotide sequence ID" value="NZ_BAAAJV010000018.1"/>
</dbReference>
<dbReference type="EMBL" id="JAGIOC010000001">
    <property type="protein sequence ID" value="MBP2409040.1"/>
    <property type="molecule type" value="Genomic_DNA"/>
</dbReference>
<proteinExistence type="predicted"/>
<gene>
    <name evidence="1" type="ORF">JOF44_001943</name>
</gene>
<sequence>MNMLEYRLGFILTSRRHQLDNQSFLHRWNRLLTPGFKLFVHPESSIHRVEGTDGHTIVAIGDIFVAHGGETLDTLLARLASGERAPLDSLAGRFAIFILRGRDGAVVHDPLGSQAVFYRLGPSPIVASHSSLIADCDSLSPSPDIKRFMASDEYRSKVTRFLPGDLSAYSEIVHLIPNNELDLRSGATSRYWPREAIRASSFEDLIEVWDEYFAAYAKFLSGRYNPVIGLTGGVDSRAIIATLHSLGVRAKYITWDKMPAEEAARIPVLADYLGGEHEWVHMSMRPSTPEANEIREAARNATGLTRGTPLLPAQIAPLLEKRSLFVKGLGGEVMRGPFNSRVKAHLPQEPESLAYALYAGEVRKTASKAYEVATRSAIRSYLARGNYDTNLFDADFGDLVYWEQRMGTWTAVQHAEFSVVLASHSAMNSRKLFAAAWGLPDDERLESGLIERIIAYYDPTFAAM</sequence>
<evidence type="ECO:0000313" key="2">
    <source>
        <dbReference type="Proteomes" id="UP000698222"/>
    </source>
</evidence>
<organism evidence="1 2">
    <name type="scientific">Brachybacterium fresconis</name>
    <dbReference type="NCBI Taxonomy" id="173363"/>
    <lineage>
        <taxon>Bacteria</taxon>
        <taxon>Bacillati</taxon>
        <taxon>Actinomycetota</taxon>
        <taxon>Actinomycetes</taxon>
        <taxon>Micrococcales</taxon>
        <taxon>Dermabacteraceae</taxon>
        <taxon>Brachybacterium</taxon>
    </lineage>
</organism>
<protein>
    <recommendedName>
        <fullName evidence="3">Asparagine synthetase domain-containing protein</fullName>
    </recommendedName>
</protein>
<reference evidence="1 2" key="1">
    <citation type="submission" date="2021-03" db="EMBL/GenBank/DDBJ databases">
        <title>Sequencing the genomes of 1000 actinobacteria strains.</title>
        <authorList>
            <person name="Klenk H.-P."/>
        </authorList>
    </citation>
    <scope>NUCLEOTIDE SEQUENCE [LARGE SCALE GENOMIC DNA]</scope>
    <source>
        <strain evidence="1 2">DSM 14564</strain>
    </source>
</reference>
<evidence type="ECO:0008006" key="3">
    <source>
        <dbReference type="Google" id="ProtNLM"/>
    </source>
</evidence>
<keyword evidence="2" id="KW-1185">Reference proteome</keyword>
<name>A0ABS4YKM6_9MICO</name>
<dbReference type="SUPFAM" id="SSF52402">
    <property type="entry name" value="Adenine nucleotide alpha hydrolases-like"/>
    <property type="match status" value="1"/>
</dbReference>
<accession>A0ABS4YKM6</accession>
<comment type="caution">
    <text evidence="1">The sequence shown here is derived from an EMBL/GenBank/DDBJ whole genome shotgun (WGS) entry which is preliminary data.</text>
</comment>
<dbReference type="Gene3D" id="3.40.50.620">
    <property type="entry name" value="HUPs"/>
    <property type="match status" value="1"/>
</dbReference>